<feature type="domain" description="Secretion system C-terminal sorting" evidence="3">
    <location>
        <begin position="592"/>
        <end position="660"/>
    </location>
</feature>
<protein>
    <submittedName>
        <fullName evidence="5">Putative repeat protein (TIGR01451 family)/predicted secreted protein (Por secretion system target)</fullName>
    </submittedName>
</protein>
<dbReference type="Pfam" id="PF18962">
    <property type="entry name" value="Por_Secre_tail"/>
    <property type="match status" value="1"/>
</dbReference>
<organism evidence="5 6">
    <name type="scientific">Marinirhabdus gelatinilytica</name>
    <dbReference type="NCBI Taxonomy" id="1703343"/>
    <lineage>
        <taxon>Bacteria</taxon>
        <taxon>Pseudomonadati</taxon>
        <taxon>Bacteroidota</taxon>
        <taxon>Flavobacteriia</taxon>
        <taxon>Flavobacteriales</taxon>
        <taxon>Flavobacteriaceae</taxon>
    </lineage>
</organism>
<dbReference type="Proteomes" id="UP000255317">
    <property type="component" value="Unassembled WGS sequence"/>
</dbReference>
<dbReference type="EMBL" id="QRAO01000001">
    <property type="protein sequence ID" value="RDK88672.1"/>
    <property type="molecule type" value="Genomic_DNA"/>
</dbReference>
<dbReference type="Pfam" id="PF24595">
    <property type="entry name" value="DUF7619"/>
    <property type="match status" value="1"/>
</dbReference>
<proteinExistence type="predicted"/>
<dbReference type="AlphaFoldDB" id="A0A370QJZ5"/>
<keyword evidence="1 2" id="KW-0732">Signal</keyword>
<dbReference type="InterPro" id="IPR055353">
    <property type="entry name" value="DUF7619"/>
</dbReference>
<name>A0A370QJZ5_9FLAO</name>
<feature type="signal peptide" evidence="2">
    <location>
        <begin position="1"/>
        <end position="17"/>
    </location>
</feature>
<dbReference type="RefSeq" id="WP_115122352.1">
    <property type="nucleotide sequence ID" value="NZ_QRAO01000001.1"/>
</dbReference>
<evidence type="ECO:0000313" key="6">
    <source>
        <dbReference type="Proteomes" id="UP000255317"/>
    </source>
</evidence>
<dbReference type="OrthoDB" id="1110367at2"/>
<accession>A0A370QJZ5</accession>
<comment type="caution">
    <text evidence="5">The sequence shown here is derived from an EMBL/GenBank/DDBJ whole genome shotgun (WGS) entry which is preliminary data.</text>
</comment>
<dbReference type="SUPFAM" id="SSF52058">
    <property type="entry name" value="L domain-like"/>
    <property type="match status" value="1"/>
</dbReference>
<gene>
    <name evidence="5" type="ORF">C8D94_101548</name>
</gene>
<sequence length="662" mass="72258">MKKLLLLLLLVTGAASAQIVNIPDPAFKAELIADGVDTNMDGEIQVTEAMATIAIDLETLEITDLTGIEAFVNLETFQSIHISPTVVDLTSNINLTQVEIVDSAISPIASIDISSCTALEELIISGTSITSLDCTTNVNLTALYIAGNSLLETVFIKNGSDESSNMGPGSWLENWLFGNNPSLLYVCADEFQVQEIQGFAGTNYNVNSYCNFPPGGDYNTITGVSRFDEENDGCDLTDLAIPYQKYNVDLNGGANSTVYADSLGVYNLYVAETGTYNITPDLENPSYFSITPSPASVVVPAIDNSIVQQDFCITANGVNPDLEVVFAPLVPASPGFQAFYLLSYKNKGNQAMDGDVTFNFDDNVIDFIGASAQPDIEAFGELTFNFTDLEPLQTVNIYMYLYINSPTDTPPVNIDDVLEFTATINPIAGDEFPNDNIFDFDQIVVGSYDPNNIICIEGESVATTYIGEYLHYIINFENTGNAPAQNIVVTMEVDPEDFDQESLRVLTASDDMYVNVVGNLVEFNFPEIFLDTGGHGNILLKMKTKETLTTADEVALQANIYFDYNFPVLTNEAVTSFRILGVDGFDVSHISVFPNPTNNIVNIQSLSTIKNIEVYDVQGRKIQAVEATQQNTQVDISALRTGVYFFSIKTEKGSTVKKIVKR</sequence>
<dbReference type="InterPro" id="IPR032675">
    <property type="entry name" value="LRR_dom_sf"/>
</dbReference>
<dbReference type="InterPro" id="IPR026444">
    <property type="entry name" value="Secre_tail"/>
</dbReference>
<evidence type="ECO:0000313" key="5">
    <source>
        <dbReference type="EMBL" id="RDK88672.1"/>
    </source>
</evidence>
<dbReference type="Gene3D" id="3.80.10.10">
    <property type="entry name" value="Ribonuclease Inhibitor"/>
    <property type="match status" value="1"/>
</dbReference>
<evidence type="ECO:0000259" key="3">
    <source>
        <dbReference type="Pfam" id="PF18962"/>
    </source>
</evidence>
<feature type="domain" description="DUF7619" evidence="4">
    <location>
        <begin position="449"/>
        <end position="575"/>
    </location>
</feature>
<dbReference type="NCBIfam" id="TIGR04183">
    <property type="entry name" value="Por_Secre_tail"/>
    <property type="match status" value="1"/>
</dbReference>
<evidence type="ECO:0000256" key="1">
    <source>
        <dbReference type="ARBA" id="ARBA00022729"/>
    </source>
</evidence>
<evidence type="ECO:0000256" key="2">
    <source>
        <dbReference type="SAM" id="SignalP"/>
    </source>
</evidence>
<feature type="chain" id="PRO_5016736859" evidence="2">
    <location>
        <begin position="18"/>
        <end position="662"/>
    </location>
</feature>
<evidence type="ECO:0000259" key="4">
    <source>
        <dbReference type="Pfam" id="PF24595"/>
    </source>
</evidence>
<keyword evidence="6" id="KW-1185">Reference proteome</keyword>
<reference evidence="5 6" key="1">
    <citation type="submission" date="2018-07" db="EMBL/GenBank/DDBJ databases">
        <title>Genomic Encyclopedia of Type Strains, Phase IV (KMG-IV): sequencing the most valuable type-strain genomes for metagenomic binning, comparative biology and taxonomic classification.</title>
        <authorList>
            <person name="Goeker M."/>
        </authorList>
    </citation>
    <scope>NUCLEOTIDE SEQUENCE [LARGE SCALE GENOMIC DNA]</scope>
    <source>
        <strain evidence="5 6">DSM 101478</strain>
    </source>
</reference>